<evidence type="ECO:0000256" key="3">
    <source>
        <dbReference type="ARBA" id="ARBA00022741"/>
    </source>
</evidence>
<accession>A0ABM3IPQ3</accession>
<keyword evidence="3 6" id="KW-0547">Nucleotide-binding</keyword>
<keyword evidence="8" id="KW-1185">Reference proteome</keyword>
<evidence type="ECO:0000256" key="1">
    <source>
        <dbReference type="ARBA" id="ARBA00022527"/>
    </source>
</evidence>
<keyword evidence="4" id="KW-0418">Kinase</keyword>
<gene>
    <name evidence="9" type="primary">LOC107422846</name>
</gene>
<dbReference type="InterPro" id="IPR001245">
    <property type="entry name" value="Ser-Thr/Tyr_kinase_cat_dom"/>
</dbReference>
<evidence type="ECO:0000313" key="8">
    <source>
        <dbReference type="Proteomes" id="UP001652623"/>
    </source>
</evidence>
<evidence type="ECO:0000313" key="9">
    <source>
        <dbReference type="RefSeq" id="XP_048332861.1"/>
    </source>
</evidence>
<evidence type="ECO:0000256" key="6">
    <source>
        <dbReference type="PROSITE-ProRule" id="PRU10141"/>
    </source>
</evidence>
<dbReference type="Pfam" id="PF07714">
    <property type="entry name" value="PK_Tyr_Ser-Thr"/>
    <property type="match status" value="1"/>
</dbReference>
<keyword evidence="1" id="KW-0723">Serine/threonine-protein kinase</keyword>
<dbReference type="Gene3D" id="1.10.510.10">
    <property type="entry name" value="Transferase(Phosphotransferase) domain 1"/>
    <property type="match status" value="1"/>
</dbReference>
<dbReference type="SMART" id="SM00220">
    <property type="entry name" value="S_TKc"/>
    <property type="match status" value="1"/>
</dbReference>
<dbReference type="Gene3D" id="3.30.200.20">
    <property type="entry name" value="Phosphorylase Kinase, domain 1"/>
    <property type="match status" value="1"/>
</dbReference>
<reference evidence="9" key="1">
    <citation type="submission" date="2025-08" db="UniProtKB">
        <authorList>
            <consortium name="RefSeq"/>
        </authorList>
    </citation>
    <scope>IDENTIFICATION</scope>
    <source>
        <tissue evidence="9">Seedling</tissue>
    </source>
</reference>
<dbReference type="InterPro" id="IPR000719">
    <property type="entry name" value="Prot_kinase_dom"/>
</dbReference>
<evidence type="ECO:0000256" key="5">
    <source>
        <dbReference type="ARBA" id="ARBA00022840"/>
    </source>
</evidence>
<dbReference type="InterPro" id="IPR011009">
    <property type="entry name" value="Kinase-like_dom_sf"/>
</dbReference>
<dbReference type="Proteomes" id="UP001652623">
    <property type="component" value="Chromosome 3"/>
</dbReference>
<dbReference type="RefSeq" id="XP_048332861.1">
    <property type="nucleotide sequence ID" value="XM_048476904.2"/>
</dbReference>
<feature type="binding site" evidence="6">
    <location>
        <position position="106"/>
    </location>
    <ligand>
        <name>ATP</name>
        <dbReference type="ChEBI" id="CHEBI:30616"/>
    </ligand>
</feature>
<organism evidence="8 9">
    <name type="scientific">Ziziphus jujuba</name>
    <name type="common">Chinese jujube</name>
    <name type="synonym">Ziziphus sativa</name>
    <dbReference type="NCBI Taxonomy" id="326968"/>
    <lineage>
        <taxon>Eukaryota</taxon>
        <taxon>Viridiplantae</taxon>
        <taxon>Streptophyta</taxon>
        <taxon>Embryophyta</taxon>
        <taxon>Tracheophyta</taxon>
        <taxon>Spermatophyta</taxon>
        <taxon>Magnoliopsida</taxon>
        <taxon>eudicotyledons</taxon>
        <taxon>Gunneridae</taxon>
        <taxon>Pentapetalae</taxon>
        <taxon>rosids</taxon>
        <taxon>fabids</taxon>
        <taxon>Rosales</taxon>
        <taxon>Rhamnaceae</taxon>
        <taxon>Paliureae</taxon>
        <taxon>Ziziphus</taxon>
    </lineage>
</organism>
<dbReference type="InterPro" id="IPR017441">
    <property type="entry name" value="Protein_kinase_ATP_BS"/>
</dbReference>
<keyword evidence="5 6" id="KW-0067">ATP-binding</keyword>
<keyword evidence="2" id="KW-0808">Transferase</keyword>
<dbReference type="SUPFAM" id="SSF56112">
    <property type="entry name" value="Protein kinase-like (PK-like)"/>
    <property type="match status" value="1"/>
</dbReference>
<protein>
    <submittedName>
        <fullName evidence="9">Cysteine-rich receptor-like protein kinase 10</fullName>
    </submittedName>
</protein>
<evidence type="ECO:0000259" key="7">
    <source>
        <dbReference type="PROSITE" id="PS50011"/>
    </source>
</evidence>
<dbReference type="GeneID" id="107422846"/>
<evidence type="ECO:0000256" key="2">
    <source>
        <dbReference type="ARBA" id="ARBA00022679"/>
    </source>
</evidence>
<proteinExistence type="predicted"/>
<dbReference type="PROSITE" id="PS00107">
    <property type="entry name" value="PROTEIN_KINASE_ATP"/>
    <property type="match status" value="1"/>
</dbReference>
<dbReference type="PANTHER" id="PTHR27002">
    <property type="entry name" value="RECEPTOR-LIKE SERINE/THREONINE-PROTEIN KINASE SD1-8"/>
    <property type="match status" value="1"/>
</dbReference>
<feature type="domain" description="Protein kinase" evidence="7">
    <location>
        <begin position="78"/>
        <end position="244"/>
    </location>
</feature>
<dbReference type="PANTHER" id="PTHR27002:SF1080">
    <property type="entry name" value="CYSTEINE-RICH RECEPTOR-LIKE PROTEIN KINASE 29"/>
    <property type="match status" value="1"/>
</dbReference>
<sequence>MTSRTTDPCTTTQLCSNRGTFYTNSAYSNNLNAVLSSIPSNFTANGGFYNVTAGDDAIQRLEALQFQFHTLRAATEDFSDANKLGQGGFGAVYKGCLPSGQNIAVKRLSGHSVQGEEQFRNEILLVAKLRHRNLVSLLGYCSEAEEKLLVHEFVGNGSLDHFTFDPVKLTQLSWELRYKIICGIARGLLYLHEDSQLKVIHRDLKMSNNLIDEEMNPKISDFGMARLLFADQSRDNTGRQMGTL</sequence>
<evidence type="ECO:0000256" key="4">
    <source>
        <dbReference type="ARBA" id="ARBA00022777"/>
    </source>
</evidence>
<dbReference type="PROSITE" id="PS50011">
    <property type="entry name" value="PROTEIN_KINASE_DOM"/>
    <property type="match status" value="1"/>
</dbReference>
<name>A0ABM3IPQ3_ZIZJJ</name>